<name>A0A433C959_9FUNG</name>
<reference evidence="1 2" key="1">
    <citation type="journal article" date="2018" name="New Phytol.">
        <title>Phylogenomics of Endogonaceae and evolution of mycorrhizas within Mucoromycota.</title>
        <authorList>
            <person name="Chang Y."/>
            <person name="Desiro A."/>
            <person name="Na H."/>
            <person name="Sandor L."/>
            <person name="Lipzen A."/>
            <person name="Clum A."/>
            <person name="Barry K."/>
            <person name="Grigoriev I.V."/>
            <person name="Martin F.M."/>
            <person name="Stajich J.E."/>
            <person name="Smith M.E."/>
            <person name="Bonito G."/>
            <person name="Spatafora J.W."/>
        </authorList>
    </citation>
    <scope>NUCLEOTIDE SEQUENCE [LARGE SCALE GENOMIC DNA]</scope>
    <source>
        <strain evidence="1 2">GMNB39</strain>
    </source>
</reference>
<protein>
    <submittedName>
        <fullName evidence="1">Uncharacterized protein</fullName>
    </submittedName>
</protein>
<gene>
    <name evidence="1" type="ORF">BC936DRAFT_138516</name>
</gene>
<proteinExistence type="predicted"/>
<sequence>MVEGSTARFRANVQQDADVGVELGSEGTEEPPVGVELLLVGLLQAENDLNGDDALVGAVHFRSFLVDHDLSGILVDVSGDHLASNLSLGDTVLVSTLSAENLEDTRMNLGTTIGNDAHDDLLPAVRAPHLGLGAGAEMGDVLHDGVHCLEEKDVVFVVHGHDNEQFGVAAIEVWAKCVAVLEEIVRVAGGSCIAHVGEFFASGVFDVAKEFVGNWHIKDEVALDELDMAEGLICDERRIECILGPE</sequence>
<organism evidence="1 2">
    <name type="scientific">Jimgerdemannia flammicorona</name>
    <dbReference type="NCBI Taxonomy" id="994334"/>
    <lineage>
        <taxon>Eukaryota</taxon>
        <taxon>Fungi</taxon>
        <taxon>Fungi incertae sedis</taxon>
        <taxon>Mucoromycota</taxon>
        <taxon>Mucoromycotina</taxon>
        <taxon>Endogonomycetes</taxon>
        <taxon>Endogonales</taxon>
        <taxon>Endogonaceae</taxon>
        <taxon>Jimgerdemannia</taxon>
    </lineage>
</organism>
<evidence type="ECO:0000313" key="1">
    <source>
        <dbReference type="EMBL" id="RUP34952.1"/>
    </source>
</evidence>
<dbReference type="OrthoDB" id="10659938at2759"/>
<accession>A0A433C959</accession>
<comment type="caution">
    <text evidence="1">The sequence shown here is derived from an EMBL/GenBank/DDBJ whole genome shotgun (WGS) entry which is preliminary data.</text>
</comment>
<dbReference type="Proteomes" id="UP000268093">
    <property type="component" value="Unassembled WGS sequence"/>
</dbReference>
<keyword evidence="2" id="KW-1185">Reference proteome</keyword>
<dbReference type="EMBL" id="RBNI01013284">
    <property type="protein sequence ID" value="RUP34952.1"/>
    <property type="molecule type" value="Genomic_DNA"/>
</dbReference>
<evidence type="ECO:0000313" key="2">
    <source>
        <dbReference type="Proteomes" id="UP000268093"/>
    </source>
</evidence>